<dbReference type="SUPFAM" id="SSF55816">
    <property type="entry name" value="5'-nucleotidase (syn. UDP-sugar hydrolase), C-terminal domain"/>
    <property type="match status" value="1"/>
</dbReference>
<gene>
    <name evidence="2" type="ORF">LPB3_09365</name>
</gene>
<dbReference type="Proteomes" id="UP000092584">
    <property type="component" value="Unassembled WGS sequence"/>
</dbReference>
<dbReference type="InterPro" id="IPR036907">
    <property type="entry name" value="5'-Nucleotdase_C_sf"/>
</dbReference>
<dbReference type="EMBL" id="LSFM01000022">
    <property type="protein sequence ID" value="OBY64574.1"/>
    <property type="molecule type" value="Genomic_DNA"/>
</dbReference>
<dbReference type="STRING" id="1774273.LPB03_03130"/>
<keyword evidence="2" id="KW-0378">Hydrolase</keyword>
<dbReference type="GO" id="GO:0008768">
    <property type="term" value="F:UDP-sugar diphosphatase activity"/>
    <property type="evidence" value="ECO:0007669"/>
    <property type="project" value="TreeGrafter"/>
</dbReference>
<organism evidence="2 3">
    <name type="scientific">Polaribacter vadi</name>
    <dbReference type="NCBI Taxonomy" id="1774273"/>
    <lineage>
        <taxon>Bacteria</taxon>
        <taxon>Pseudomonadati</taxon>
        <taxon>Bacteroidota</taxon>
        <taxon>Flavobacteriia</taxon>
        <taxon>Flavobacteriales</taxon>
        <taxon>Flavobacteriaceae</taxon>
    </lineage>
</organism>
<reference evidence="3" key="1">
    <citation type="submission" date="2016-02" db="EMBL/GenBank/DDBJ databases">
        <authorList>
            <person name="Shin S.-K."/>
            <person name="Yi H."/>
            <person name="Kim E."/>
        </authorList>
    </citation>
    <scope>NUCLEOTIDE SEQUENCE [LARGE SCALE GENOMIC DNA]</scope>
    <source>
        <strain evidence="3">LPB0003</strain>
    </source>
</reference>
<dbReference type="AlphaFoldDB" id="A0A1B8TYE3"/>
<feature type="domain" description="5'-Nucleotidase C-terminal" evidence="1">
    <location>
        <begin position="70"/>
        <end position="210"/>
    </location>
</feature>
<accession>A0A1B8TYE3</accession>
<dbReference type="PROSITE" id="PS51257">
    <property type="entry name" value="PROKAR_LIPOPROTEIN"/>
    <property type="match status" value="1"/>
</dbReference>
<dbReference type="OrthoDB" id="4762412at2"/>
<evidence type="ECO:0000259" key="1">
    <source>
        <dbReference type="Pfam" id="PF02872"/>
    </source>
</evidence>
<dbReference type="GO" id="GO:0008253">
    <property type="term" value="F:5'-nucleotidase activity"/>
    <property type="evidence" value="ECO:0007669"/>
    <property type="project" value="TreeGrafter"/>
</dbReference>
<dbReference type="Gene3D" id="3.90.780.10">
    <property type="entry name" value="5'-Nucleotidase, C-terminal domain"/>
    <property type="match status" value="1"/>
</dbReference>
<proteinExistence type="predicted"/>
<evidence type="ECO:0000313" key="3">
    <source>
        <dbReference type="Proteomes" id="UP000092584"/>
    </source>
</evidence>
<dbReference type="GO" id="GO:0030288">
    <property type="term" value="C:outer membrane-bounded periplasmic space"/>
    <property type="evidence" value="ECO:0007669"/>
    <property type="project" value="TreeGrafter"/>
</dbReference>
<sequence length="248" mass="28106">MKPIYFICLFFLVTSCKKTDRTLTKITAKNITIDSTLMASPEIENVITPYKEKLIGEMERVLTYTTIDLTKQSTQMQSSLGNLMADLCVEMANPMFKEKTATTIDFAMFNNGGLRASIAAGNVTKESAFKLMPFDNELVVVNLSGDKVEELINYFIRNQSAHPLSKNINLRIKENGYDLKINGEKFDKNKTYAVLTSDYLQTGGDGMVFFKNPEQLTNLNYKVRDAVIDYFEKSDTLKFSIDNRVTIE</sequence>
<dbReference type="KEGG" id="pob:LPB03_03130"/>
<dbReference type="PRINTS" id="PR01607">
    <property type="entry name" value="APYRASEFAMLY"/>
</dbReference>
<dbReference type="PANTHER" id="PTHR11575">
    <property type="entry name" value="5'-NUCLEOTIDASE-RELATED"/>
    <property type="match status" value="1"/>
</dbReference>
<keyword evidence="3" id="KW-1185">Reference proteome</keyword>
<dbReference type="InterPro" id="IPR008334">
    <property type="entry name" value="5'-Nucleotdase_C"/>
</dbReference>
<dbReference type="GO" id="GO:0009166">
    <property type="term" value="P:nucleotide catabolic process"/>
    <property type="evidence" value="ECO:0007669"/>
    <property type="project" value="InterPro"/>
</dbReference>
<name>A0A1B8TYE3_9FLAO</name>
<evidence type="ECO:0000313" key="2">
    <source>
        <dbReference type="EMBL" id="OBY64574.1"/>
    </source>
</evidence>
<protein>
    <submittedName>
        <fullName evidence="2">UDP-sugar hydrolase</fullName>
    </submittedName>
</protein>
<comment type="caution">
    <text evidence="2">The sequence shown here is derived from an EMBL/GenBank/DDBJ whole genome shotgun (WGS) entry which is preliminary data.</text>
</comment>
<dbReference type="PANTHER" id="PTHR11575:SF24">
    <property type="entry name" value="5'-NUCLEOTIDASE"/>
    <property type="match status" value="1"/>
</dbReference>
<dbReference type="Pfam" id="PF02872">
    <property type="entry name" value="5_nucleotid_C"/>
    <property type="match status" value="1"/>
</dbReference>
<dbReference type="InterPro" id="IPR006179">
    <property type="entry name" value="5_nucleotidase/apyrase"/>
</dbReference>
<dbReference type="RefSeq" id="WP_065319321.1">
    <property type="nucleotide sequence ID" value="NZ_CP017477.1"/>
</dbReference>